<dbReference type="EMBL" id="JAMWBK010000004">
    <property type="protein sequence ID" value="KAJ8906062.1"/>
    <property type="molecule type" value="Genomic_DNA"/>
</dbReference>
<protein>
    <recommendedName>
        <fullName evidence="13">ATP synthase subunit e, mitochondrial</fullName>
    </recommendedName>
</protein>
<evidence type="ECO:0000256" key="4">
    <source>
        <dbReference type="ARBA" id="ARBA00022547"/>
    </source>
</evidence>
<comment type="subcellular location">
    <subcellularLocation>
        <location evidence="1">Mitochondrion inner membrane</location>
    </subcellularLocation>
</comment>
<keyword evidence="12" id="KW-1185">Reference proteome</keyword>
<keyword evidence="6" id="KW-0999">Mitochondrion inner membrane</keyword>
<keyword evidence="3" id="KW-0813">Transport</keyword>
<sequence length="83" mass="9206">MATSAVASTAVTLRSYSSIGHFVRASALIFGIFAGNKQFKAVKAERDERWKKQVIMRDEKIEELEKKLNPPKAEGKVEEAPVA</sequence>
<dbReference type="GO" id="GO:0015986">
    <property type="term" value="P:proton motive force-driven ATP synthesis"/>
    <property type="evidence" value="ECO:0007669"/>
    <property type="project" value="InterPro"/>
</dbReference>
<name>A0AAV8UXL4_9RHOD</name>
<dbReference type="Proteomes" id="UP001157974">
    <property type="component" value="Unassembled WGS sequence"/>
</dbReference>
<evidence type="ECO:0000256" key="1">
    <source>
        <dbReference type="ARBA" id="ARBA00004273"/>
    </source>
</evidence>
<evidence type="ECO:0000256" key="6">
    <source>
        <dbReference type="ARBA" id="ARBA00022792"/>
    </source>
</evidence>
<evidence type="ECO:0000256" key="5">
    <source>
        <dbReference type="ARBA" id="ARBA00022781"/>
    </source>
</evidence>
<dbReference type="InterPro" id="IPR008386">
    <property type="entry name" value="ATP_synth_F0_esu_mt"/>
</dbReference>
<evidence type="ECO:0000256" key="9">
    <source>
        <dbReference type="ARBA" id="ARBA00023136"/>
    </source>
</evidence>
<keyword evidence="4" id="KW-0138">CF(0)</keyword>
<dbReference type="GO" id="GO:0045259">
    <property type="term" value="C:proton-transporting ATP synthase complex"/>
    <property type="evidence" value="ECO:0007669"/>
    <property type="project" value="UniProtKB-KW"/>
</dbReference>
<dbReference type="AlphaFoldDB" id="A0AAV8UXL4"/>
<dbReference type="Pfam" id="PF05680">
    <property type="entry name" value="ATP-synt_E"/>
    <property type="match status" value="1"/>
</dbReference>
<dbReference type="GO" id="GO:0005743">
    <property type="term" value="C:mitochondrial inner membrane"/>
    <property type="evidence" value="ECO:0007669"/>
    <property type="project" value="UniProtKB-SubCell"/>
</dbReference>
<dbReference type="GO" id="GO:0015078">
    <property type="term" value="F:proton transmembrane transporter activity"/>
    <property type="evidence" value="ECO:0007669"/>
    <property type="project" value="InterPro"/>
</dbReference>
<evidence type="ECO:0000256" key="7">
    <source>
        <dbReference type="ARBA" id="ARBA00023065"/>
    </source>
</evidence>
<evidence type="ECO:0000256" key="3">
    <source>
        <dbReference type="ARBA" id="ARBA00022448"/>
    </source>
</evidence>
<evidence type="ECO:0000256" key="8">
    <source>
        <dbReference type="ARBA" id="ARBA00023128"/>
    </source>
</evidence>
<keyword evidence="10" id="KW-0066">ATP synthesis</keyword>
<comment type="similarity">
    <text evidence="2">Belongs to the ATPase e subunit family.</text>
</comment>
<reference evidence="11 12" key="1">
    <citation type="journal article" date="2023" name="Nat. Commun.">
        <title>Origin of minicircular mitochondrial genomes in red algae.</title>
        <authorList>
            <person name="Lee Y."/>
            <person name="Cho C.H."/>
            <person name="Lee Y.M."/>
            <person name="Park S.I."/>
            <person name="Yang J.H."/>
            <person name="West J.A."/>
            <person name="Bhattacharya D."/>
            <person name="Yoon H.S."/>
        </authorList>
    </citation>
    <scope>NUCLEOTIDE SEQUENCE [LARGE SCALE GENOMIC DNA]</scope>
    <source>
        <strain evidence="11 12">CCMP1338</strain>
        <tissue evidence="11">Whole cell</tissue>
    </source>
</reference>
<evidence type="ECO:0000313" key="12">
    <source>
        <dbReference type="Proteomes" id="UP001157974"/>
    </source>
</evidence>
<keyword evidence="9" id="KW-0472">Membrane</keyword>
<gene>
    <name evidence="11" type="ORF">NDN08_002561</name>
</gene>
<evidence type="ECO:0000313" key="11">
    <source>
        <dbReference type="EMBL" id="KAJ8906062.1"/>
    </source>
</evidence>
<evidence type="ECO:0000256" key="2">
    <source>
        <dbReference type="ARBA" id="ARBA00007333"/>
    </source>
</evidence>
<evidence type="ECO:0008006" key="13">
    <source>
        <dbReference type="Google" id="ProtNLM"/>
    </source>
</evidence>
<accession>A0AAV8UXL4</accession>
<proteinExistence type="inferred from homology"/>
<keyword evidence="7" id="KW-0406">Ion transport</keyword>
<keyword evidence="5" id="KW-0375">Hydrogen ion transport</keyword>
<evidence type="ECO:0000256" key="10">
    <source>
        <dbReference type="ARBA" id="ARBA00023310"/>
    </source>
</evidence>
<organism evidence="11 12">
    <name type="scientific">Rhodosorus marinus</name>
    <dbReference type="NCBI Taxonomy" id="101924"/>
    <lineage>
        <taxon>Eukaryota</taxon>
        <taxon>Rhodophyta</taxon>
        <taxon>Stylonematophyceae</taxon>
        <taxon>Stylonematales</taxon>
        <taxon>Stylonemataceae</taxon>
        <taxon>Rhodosorus</taxon>
    </lineage>
</organism>
<keyword evidence="8" id="KW-0496">Mitochondrion</keyword>
<comment type="caution">
    <text evidence="11">The sequence shown here is derived from an EMBL/GenBank/DDBJ whole genome shotgun (WGS) entry which is preliminary data.</text>
</comment>